<accession>A0ABT0BUH9</accession>
<sequence>MIHPVRTLVHDFRWIHIAVGVAGNMLFVLGSILFLPSMQAWQTLGVWMFIAGSALMLVGALGELLKQVLKPRL</sequence>
<dbReference type="Proteomes" id="UP001202281">
    <property type="component" value="Unassembled WGS sequence"/>
</dbReference>
<comment type="caution">
    <text evidence="3">The sequence shown here is derived from an EMBL/GenBank/DDBJ whole genome shotgun (WGS) entry which is preliminary data.</text>
</comment>
<gene>
    <name evidence="3" type="ORF">MTR66_18020</name>
</gene>
<evidence type="ECO:0000256" key="1">
    <source>
        <dbReference type="SAM" id="Phobius"/>
    </source>
</evidence>
<proteinExistence type="predicted"/>
<evidence type="ECO:0000313" key="4">
    <source>
        <dbReference type="Proteomes" id="UP001202281"/>
    </source>
</evidence>
<keyword evidence="1" id="KW-0472">Membrane</keyword>
<feature type="transmembrane region" description="Helical" evidence="1">
    <location>
        <begin position="12"/>
        <end position="34"/>
    </location>
</feature>
<dbReference type="EMBL" id="JALHLG010000042">
    <property type="protein sequence ID" value="MCJ2188704.1"/>
    <property type="molecule type" value="Genomic_DNA"/>
</dbReference>
<feature type="transmembrane region" description="Helical" evidence="1">
    <location>
        <begin position="46"/>
        <end position="65"/>
    </location>
</feature>
<keyword evidence="1" id="KW-1133">Transmembrane helix</keyword>
<protein>
    <submittedName>
        <fullName evidence="3">YrhK family protein</fullName>
    </submittedName>
</protein>
<keyword evidence="4" id="KW-1185">Reference proteome</keyword>
<organism evidence="3 4">
    <name type="scientific">Novosphingobium beihaiensis</name>
    <dbReference type="NCBI Taxonomy" id="2930389"/>
    <lineage>
        <taxon>Bacteria</taxon>
        <taxon>Pseudomonadati</taxon>
        <taxon>Pseudomonadota</taxon>
        <taxon>Alphaproteobacteria</taxon>
        <taxon>Sphingomonadales</taxon>
        <taxon>Sphingomonadaceae</taxon>
        <taxon>Novosphingobium</taxon>
    </lineage>
</organism>
<feature type="domain" description="YrhK" evidence="2">
    <location>
        <begin position="10"/>
        <end position="67"/>
    </location>
</feature>
<name>A0ABT0BUH9_9SPHN</name>
<evidence type="ECO:0000259" key="2">
    <source>
        <dbReference type="Pfam" id="PF14145"/>
    </source>
</evidence>
<dbReference type="InterPro" id="IPR025424">
    <property type="entry name" value="YrhK_domain"/>
</dbReference>
<evidence type="ECO:0000313" key="3">
    <source>
        <dbReference type="EMBL" id="MCJ2188704.1"/>
    </source>
</evidence>
<dbReference type="RefSeq" id="WP_243923582.1">
    <property type="nucleotide sequence ID" value="NZ_JALHLG010000042.1"/>
</dbReference>
<reference evidence="3 4" key="1">
    <citation type="submission" date="2022-04" db="EMBL/GenBank/DDBJ databases">
        <title>Identification of a novel bacterium isolated from mangrove sediments.</title>
        <authorList>
            <person name="Pan X."/>
        </authorList>
    </citation>
    <scope>NUCLEOTIDE SEQUENCE [LARGE SCALE GENOMIC DNA]</scope>
    <source>
        <strain evidence="3 4">B2638</strain>
    </source>
</reference>
<dbReference type="Pfam" id="PF14145">
    <property type="entry name" value="YrhK"/>
    <property type="match status" value="1"/>
</dbReference>
<keyword evidence="1" id="KW-0812">Transmembrane</keyword>